<gene>
    <name evidence="3" type="ORF">C9J01_04225</name>
</gene>
<name>A0A2T3NL15_9GAMM</name>
<reference evidence="3 4" key="1">
    <citation type="submission" date="2018-03" db="EMBL/GenBank/DDBJ databases">
        <title>Whole genome sequencing of Histamine producing bacteria.</title>
        <authorList>
            <person name="Butler K."/>
        </authorList>
    </citation>
    <scope>NUCLEOTIDE SEQUENCE [LARGE SCALE GENOMIC DNA]</scope>
    <source>
        <strain evidence="3 4">DSM 19138</strain>
    </source>
</reference>
<dbReference type="InterPro" id="IPR003680">
    <property type="entry name" value="Flavodoxin_fold"/>
</dbReference>
<sequence length="203" mass="23711">MDNMKILNLVFHPNLQGSRNNNTWKTQLEESGKITTSRDLYTEYPDFQIDVEKEQALLEEHDRIILQFPFYWYSMPPLLKKWLDDVLAYNFAYGPDGEKLKGKDMQVVVSVGGREKFYSGFDIFTTVPDLLRPFQLTANLTQMNYLQPEYMFNADAAEQETIEEFGRQLVAKIDDPKRSDPRQYLYDSMSSDLETVYEDLGLA</sequence>
<dbReference type="SUPFAM" id="SSF52218">
    <property type="entry name" value="Flavoproteins"/>
    <property type="match status" value="1"/>
</dbReference>
<dbReference type="RefSeq" id="WP_107296838.1">
    <property type="nucleotide sequence ID" value="NZ_PYMB01000001.1"/>
</dbReference>
<dbReference type="Proteomes" id="UP000241346">
    <property type="component" value="Unassembled WGS sequence"/>
</dbReference>
<dbReference type="EMBL" id="PYMB01000001">
    <property type="protein sequence ID" value="PSW16215.1"/>
    <property type="molecule type" value="Genomic_DNA"/>
</dbReference>
<dbReference type="GO" id="GO:0010181">
    <property type="term" value="F:FMN binding"/>
    <property type="evidence" value="ECO:0007669"/>
    <property type="project" value="TreeGrafter"/>
</dbReference>
<evidence type="ECO:0000256" key="1">
    <source>
        <dbReference type="ARBA" id="ARBA00023002"/>
    </source>
</evidence>
<evidence type="ECO:0000259" key="2">
    <source>
        <dbReference type="Pfam" id="PF02525"/>
    </source>
</evidence>
<dbReference type="PANTHER" id="PTHR47307">
    <property type="entry name" value="GLUTATHIONE-REGULATED POTASSIUM-EFFLUX SYSTEM ANCILLARY PROTEIN KEFG"/>
    <property type="match status" value="1"/>
</dbReference>
<dbReference type="AlphaFoldDB" id="A0A2T3NL15"/>
<protein>
    <submittedName>
        <fullName evidence="3">General stress protein</fullName>
    </submittedName>
</protein>
<dbReference type="Pfam" id="PF02525">
    <property type="entry name" value="Flavodoxin_2"/>
    <property type="match status" value="1"/>
</dbReference>
<dbReference type="Gene3D" id="3.40.50.360">
    <property type="match status" value="1"/>
</dbReference>
<evidence type="ECO:0000313" key="3">
    <source>
        <dbReference type="EMBL" id="PSW16215.1"/>
    </source>
</evidence>
<dbReference type="GO" id="GO:0003955">
    <property type="term" value="F:NAD(P)H dehydrogenase (quinone) activity"/>
    <property type="evidence" value="ECO:0007669"/>
    <property type="project" value="TreeGrafter"/>
</dbReference>
<dbReference type="GO" id="GO:0009055">
    <property type="term" value="F:electron transfer activity"/>
    <property type="evidence" value="ECO:0007669"/>
    <property type="project" value="TreeGrafter"/>
</dbReference>
<dbReference type="OrthoDB" id="9798454at2"/>
<dbReference type="InterPro" id="IPR046980">
    <property type="entry name" value="KefG/KefF"/>
</dbReference>
<feature type="domain" description="Flavodoxin-like fold" evidence="2">
    <location>
        <begin position="4"/>
        <end position="171"/>
    </location>
</feature>
<organism evidence="3 4">
    <name type="scientific">Photobacterium rosenbergii</name>
    <dbReference type="NCBI Taxonomy" id="294936"/>
    <lineage>
        <taxon>Bacteria</taxon>
        <taxon>Pseudomonadati</taxon>
        <taxon>Pseudomonadota</taxon>
        <taxon>Gammaproteobacteria</taxon>
        <taxon>Vibrionales</taxon>
        <taxon>Vibrionaceae</taxon>
        <taxon>Photobacterium</taxon>
    </lineage>
</organism>
<proteinExistence type="predicted"/>
<evidence type="ECO:0000313" key="4">
    <source>
        <dbReference type="Proteomes" id="UP000241346"/>
    </source>
</evidence>
<accession>A0A2T3NL15</accession>
<comment type="caution">
    <text evidence="3">The sequence shown here is derived from an EMBL/GenBank/DDBJ whole genome shotgun (WGS) entry which is preliminary data.</text>
</comment>
<dbReference type="PANTHER" id="PTHR47307:SF1">
    <property type="entry name" value="GLUTATHIONE-REGULATED POTASSIUM-EFFLUX SYSTEM ANCILLARY PROTEIN KEFG"/>
    <property type="match status" value="1"/>
</dbReference>
<keyword evidence="1" id="KW-0560">Oxidoreductase</keyword>
<dbReference type="InterPro" id="IPR029039">
    <property type="entry name" value="Flavoprotein-like_sf"/>
</dbReference>